<dbReference type="SUPFAM" id="SSF55048">
    <property type="entry name" value="Probable ACP-binding domain of malonyl-CoA ACP transacylase"/>
    <property type="match status" value="1"/>
</dbReference>
<dbReference type="Proteomes" id="UP000198420">
    <property type="component" value="Unassembled WGS sequence"/>
</dbReference>
<dbReference type="InterPro" id="IPR016036">
    <property type="entry name" value="Malonyl_transacylase_ACP-bd"/>
</dbReference>
<dbReference type="CDD" id="cd00833">
    <property type="entry name" value="PKS"/>
    <property type="match status" value="1"/>
</dbReference>
<dbReference type="SUPFAM" id="SSF47336">
    <property type="entry name" value="ACP-like"/>
    <property type="match status" value="1"/>
</dbReference>
<dbReference type="PANTHER" id="PTHR43775">
    <property type="entry name" value="FATTY ACID SYNTHASE"/>
    <property type="match status" value="1"/>
</dbReference>
<dbReference type="Pfam" id="PF02801">
    <property type="entry name" value="Ketoacyl-synt_C"/>
    <property type="match status" value="1"/>
</dbReference>
<protein>
    <submittedName>
        <fullName evidence="8">Enediyne polyketide synthase</fullName>
    </submittedName>
</protein>
<dbReference type="InterPro" id="IPR014030">
    <property type="entry name" value="Ketoacyl_synth_N"/>
</dbReference>
<dbReference type="SMART" id="SM00822">
    <property type="entry name" value="PKS_KR"/>
    <property type="match status" value="1"/>
</dbReference>
<dbReference type="GO" id="GO:0071770">
    <property type="term" value="P:DIM/DIP cell wall layer assembly"/>
    <property type="evidence" value="ECO:0007669"/>
    <property type="project" value="TreeGrafter"/>
</dbReference>
<dbReference type="InterPro" id="IPR036736">
    <property type="entry name" value="ACP-like_sf"/>
</dbReference>
<dbReference type="InterPro" id="IPR014031">
    <property type="entry name" value="Ketoacyl_synth_C"/>
</dbReference>
<dbReference type="InterPro" id="IPR050091">
    <property type="entry name" value="PKS_NRPS_Biosynth_Enz"/>
</dbReference>
<dbReference type="Pfam" id="PF08659">
    <property type="entry name" value="KR"/>
    <property type="match status" value="1"/>
</dbReference>
<keyword evidence="3" id="KW-0808">Transferase</keyword>
<evidence type="ECO:0000256" key="4">
    <source>
        <dbReference type="PROSITE-ProRule" id="PRU01363"/>
    </source>
</evidence>
<dbReference type="SUPFAM" id="SSF51735">
    <property type="entry name" value="NAD(P)-binding Rossmann-fold domains"/>
    <property type="match status" value="1"/>
</dbReference>
<dbReference type="InterPro" id="IPR049552">
    <property type="entry name" value="PKS_DH_N"/>
</dbReference>
<dbReference type="Gene3D" id="3.40.366.10">
    <property type="entry name" value="Malonyl-Coenzyme A Acyl Carrier Protein, domain 2"/>
    <property type="match status" value="1"/>
</dbReference>
<sequence length="1887" mass="197165">MTVANDAIAVVGLGCRHPDASTPEQLWETVLARRRAFRPLPRERLDLGDYGDPAGGPDTTDLRYAAVLDGWSFDRSRYRVPGPAYRVTDLAHWLALDVAGDTLTAAGFPGGRGLDRRRAGVILGNTLTGEFSRAALMRLRWPYVRRNLVPALAARGWEAAELDGLLREVEESYKEPFAEPNDESLVGGLANAIAGRVCNHFDFRGAGYTVDGACSSSLLAVITACTYLRDGDLDFALAGGVDLSLDPFELVGFSRLGALADSAMRVYDARPTGFLPGEGCSMVALMRAGDAVAAGQRPIALIRGWGMSSDGNGGLTRPDVSGQRLALERAYARAGFGPETVALFEGHGTGTEVGDRTELHALAEVHDGRRRPRPAALGSVKANIGHTKAAAGAAGLIKAALALERQVIPPTTGCDDPHPLLREPGAPLRIVREAEPWPDAPLRAGVSAMGFGGINTHVVLEAASVRRTTARLAARDRRAAREPLDCEVFALSADTVADLTAVLERVAVRARTMSFAEHADLAAGLGERAHGDAPVRAAIVARDPAELSARAERAGGLLAGLGAQGFAAGPGIYAGRGAPGRVGLLFPGQGAPVRDRAGALGTVFPEAAQYFEEGLASDPIDTAVAQPAVFLASTAALRWLDRLGVTAAAAVGHSLGEITALNWAGALGRQDALHLVTRRGRIMADTSQAGTGMASLAAPAGTVTELIDDADLVIAADNGAVQVVAGPLTEVDRVVKRARARGITAGRLKVSHAFHSPAVAAAEPVLARHLAGLAVAAPPGRVYSTITGRALTAADDIRTLLARQLTAPVRFRQALELLAADCDLLVEAGPGHTLMAMAQSITDVPVRALDAGAGSAAALGDATAALFAVGAVSDLTVLFAERFHRPFDLWREPEFLANPCESAPADGLGHRSGRSAVAVAAEPAATADATAPTAATPPGPDFDVPSVVRGLIADALELPPDVIGDGDRLLGDLHLNSLRVVQLAAEAAERTRRAVPAAPPLFAEATVGAFVQAIEELPAAEGEAGSQGPPAGVGDWHRVLVEYARPVELDAEPGSRDWRVFGGGRLRGLVEPGLTTRPERDARTDSPGEARPAVVAFLPENPDDRAIEALLEAAHLAVDTDAPFTVVDSGDTASGFVGTIAAEYPSLPVRWVRALAPAPADAVGALLTGSWEGHAELVVDGEGRTRIPAFRAAGSGAPAGQVPEAAAPPLSAGEVLVVTGGGKGIGFASAFFLARRWGVRLGLIGRSGADTDAELRANLSRLGEAGVDFWYQTADVTDPESLRHGVAAIVERLGPVRGVIHASGLNRPARFSEIGAAYAEHAAPKHHGLRALLDALDAEGLRLLLTFGSVIGRFGLAGEAHYALANGRMRELVRTLARDLPDCRVANLDWTVWSGVGMGERLKVLDDLARAGVAPVPPDRGTELLARAAEARPPSHSMVISGRLPQLGRAGEAAPDGHRFLRRVRAWTPGVELVAEAELSLADDPYLDDHRIDGVAVLPAVCVLEAMAQAAAALTGRPVMGVADSRFDRPVVVPEHGTRTVRVCALAREDGDVDVAVRSDETGFAVDHFTGTVTPADAEPPGNPAGTARVPAHTGDDMYGPLFFHGGRFRRLRRYAHLEATACTAVLDGDRPWRFGEGLPADLLFGDPARNDASIHVLQACVPHRRLLPVGCARFAVHRSAAEEGELTLAAVEREHSGADHTYDVVVRDGSGRPVVSWTGLRLRDVGPLPVTTLHPVLVGPYLQRTLTALLPERDIRLAVETGGPGHDPPAGRRANGRPWAVMVEGEPVACARTSDPAPEPPAHWTGLADRLGRLVGEPDRHIRTRLQTVGACLAGPPGPPGLAVQGVYENGWVVLQAGGADIVSVVLSIEGEAGPVAMAIPVKGAS</sequence>
<dbReference type="InterPro" id="IPR042104">
    <property type="entry name" value="PKS_dehydratase_sf"/>
</dbReference>
<dbReference type="PROSITE" id="PS52004">
    <property type="entry name" value="KS3_2"/>
    <property type="match status" value="1"/>
</dbReference>
<dbReference type="SUPFAM" id="SSF52151">
    <property type="entry name" value="FabD/lysophospholipase-like"/>
    <property type="match status" value="1"/>
</dbReference>
<dbReference type="InterPro" id="IPR036291">
    <property type="entry name" value="NAD(P)-bd_dom_sf"/>
</dbReference>
<keyword evidence="9" id="KW-1185">Reference proteome</keyword>
<feature type="region of interest" description="N-terminal hotdog fold" evidence="4">
    <location>
        <begin position="1458"/>
        <end position="1580"/>
    </location>
</feature>
<dbReference type="GO" id="GO:0006633">
    <property type="term" value="P:fatty acid biosynthetic process"/>
    <property type="evidence" value="ECO:0007669"/>
    <property type="project" value="TreeGrafter"/>
</dbReference>
<dbReference type="InterPro" id="IPR016039">
    <property type="entry name" value="Thiolase-like"/>
</dbReference>
<dbReference type="InterPro" id="IPR049551">
    <property type="entry name" value="PKS_DH_C"/>
</dbReference>
<dbReference type="SMART" id="SM00827">
    <property type="entry name" value="PKS_AT"/>
    <property type="match status" value="1"/>
</dbReference>
<dbReference type="SUPFAM" id="SSF53901">
    <property type="entry name" value="Thiolase-like"/>
    <property type="match status" value="1"/>
</dbReference>
<dbReference type="EMBL" id="FZNP01000019">
    <property type="protein sequence ID" value="SNS50172.1"/>
    <property type="molecule type" value="Genomic_DNA"/>
</dbReference>
<keyword evidence="1" id="KW-0596">Phosphopantetheine</keyword>
<dbReference type="InterPro" id="IPR013968">
    <property type="entry name" value="PKS_KR"/>
</dbReference>
<dbReference type="SUPFAM" id="SSF54637">
    <property type="entry name" value="Thioesterase/thiol ester dehydrase-isomerase"/>
    <property type="match status" value="1"/>
</dbReference>
<dbReference type="SMART" id="SM00826">
    <property type="entry name" value="PKS_DH"/>
    <property type="match status" value="1"/>
</dbReference>
<dbReference type="InterPro" id="IPR029069">
    <property type="entry name" value="HotDog_dom_sf"/>
</dbReference>
<feature type="region of interest" description="C-terminal hotdog fold" evidence="4">
    <location>
        <begin position="1590"/>
        <end position="1732"/>
    </location>
</feature>
<evidence type="ECO:0000259" key="5">
    <source>
        <dbReference type="PROSITE" id="PS50075"/>
    </source>
</evidence>
<dbReference type="InterPro" id="IPR001227">
    <property type="entry name" value="Ac_transferase_dom_sf"/>
</dbReference>
<dbReference type="InterPro" id="IPR020807">
    <property type="entry name" value="PKS_DH"/>
</dbReference>
<keyword evidence="2" id="KW-0597">Phosphoprotein</keyword>
<dbReference type="Gene3D" id="3.40.50.720">
    <property type="entry name" value="NAD(P)-binding Rossmann-like Domain"/>
    <property type="match status" value="1"/>
</dbReference>
<dbReference type="PROSITE" id="PS50075">
    <property type="entry name" value="CARRIER"/>
    <property type="match status" value="1"/>
</dbReference>
<dbReference type="PROSITE" id="PS52019">
    <property type="entry name" value="PKS_MFAS_DH"/>
    <property type="match status" value="1"/>
</dbReference>
<dbReference type="GO" id="GO:0004312">
    <property type="term" value="F:fatty acid synthase activity"/>
    <property type="evidence" value="ECO:0007669"/>
    <property type="project" value="TreeGrafter"/>
</dbReference>
<dbReference type="Pfam" id="PF14765">
    <property type="entry name" value="PS-DH"/>
    <property type="match status" value="1"/>
</dbReference>
<dbReference type="Gene3D" id="3.40.47.10">
    <property type="match status" value="1"/>
</dbReference>
<evidence type="ECO:0000259" key="6">
    <source>
        <dbReference type="PROSITE" id="PS52004"/>
    </source>
</evidence>
<evidence type="ECO:0000313" key="9">
    <source>
        <dbReference type="Proteomes" id="UP000198420"/>
    </source>
</evidence>
<dbReference type="Pfam" id="PF00550">
    <property type="entry name" value="PP-binding"/>
    <property type="match status" value="1"/>
</dbReference>
<organism evidence="8 9">
    <name type="scientific">Actinomadura mexicana</name>
    <dbReference type="NCBI Taxonomy" id="134959"/>
    <lineage>
        <taxon>Bacteria</taxon>
        <taxon>Bacillati</taxon>
        <taxon>Actinomycetota</taxon>
        <taxon>Actinomycetes</taxon>
        <taxon>Streptosporangiales</taxon>
        <taxon>Thermomonosporaceae</taxon>
        <taxon>Actinomadura</taxon>
    </lineage>
</organism>
<evidence type="ECO:0000256" key="3">
    <source>
        <dbReference type="ARBA" id="ARBA00022679"/>
    </source>
</evidence>
<dbReference type="InterPro" id="IPR009081">
    <property type="entry name" value="PP-bd_ACP"/>
</dbReference>
<feature type="domain" description="PKS/mFAS DH" evidence="7">
    <location>
        <begin position="1458"/>
        <end position="1732"/>
    </location>
</feature>
<dbReference type="InterPro" id="IPR016035">
    <property type="entry name" value="Acyl_Trfase/lysoPLipase"/>
</dbReference>
<feature type="domain" description="Ketosynthase family 3 (KS3)" evidence="6">
    <location>
        <begin position="5"/>
        <end position="462"/>
    </location>
</feature>
<dbReference type="Gene3D" id="3.10.129.110">
    <property type="entry name" value="Polyketide synthase dehydratase"/>
    <property type="match status" value="1"/>
</dbReference>
<dbReference type="PANTHER" id="PTHR43775:SF37">
    <property type="entry name" value="SI:DKEY-61P9.11"/>
    <property type="match status" value="1"/>
</dbReference>
<feature type="active site" description="Proton acceptor; for dehydratase activity" evidence="4">
    <location>
        <position position="1490"/>
    </location>
</feature>
<proteinExistence type="predicted"/>
<dbReference type="Pfam" id="PF00109">
    <property type="entry name" value="ketoacyl-synt"/>
    <property type="match status" value="1"/>
</dbReference>
<dbReference type="Pfam" id="PF00698">
    <property type="entry name" value="Acyl_transf_1"/>
    <property type="match status" value="1"/>
</dbReference>
<evidence type="ECO:0000313" key="8">
    <source>
        <dbReference type="EMBL" id="SNS50172.1"/>
    </source>
</evidence>
<accession>A0A239F1Z7</accession>
<feature type="active site" description="Proton donor; for dehydratase activity" evidence="4">
    <location>
        <position position="1652"/>
    </location>
</feature>
<evidence type="ECO:0000256" key="2">
    <source>
        <dbReference type="ARBA" id="ARBA00022553"/>
    </source>
</evidence>
<dbReference type="InterPro" id="IPR014043">
    <property type="entry name" value="Acyl_transferase_dom"/>
</dbReference>
<dbReference type="GO" id="GO:0005737">
    <property type="term" value="C:cytoplasm"/>
    <property type="evidence" value="ECO:0007669"/>
    <property type="project" value="TreeGrafter"/>
</dbReference>
<dbReference type="GO" id="GO:0005886">
    <property type="term" value="C:plasma membrane"/>
    <property type="evidence" value="ECO:0007669"/>
    <property type="project" value="TreeGrafter"/>
</dbReference>
<dbReference type="Gene3D" id="1.10.1200.10">
    <property type="entry name" value="ACP-like"/>
    <property type="match status" value="1"/>
</dbReference>
<dbReference type="InterPro" id="IPR020841">
    <property type="entry name" value="PKS_Beta-ketoAc_synthase_dom"/>
</dbReference>
<dbReference type="InterPro" id="IPR057326">
    <property type="entry name" value="KR_dom"/>
</dbReference>
<reference evidence="9" key="1">
    <citation type="submission" date="2017-06" db="EMBL/GenBank/DDBJ databases">
        <authorList>
            <person name="Varghese N."/>
            <person name="Submissions S."/>
        </authorList>
    </citation>
    <scope>NUCLEOTIDE SEQUENCE [LARGE SCALE GENOMIC DNA]</scope>
    <source>
        <strain evidence="9">DSM 44485</strain>
    </source>
</reference>
<feature type="domain" description="Carrier" evidence="5">
    <location>
        <begin position="942"/>
        <end position="1018"/>
    </location>
</feature>
<dbReference type="SMART" id="SM00825">
    <property type="entry name" value="PKS_KS"/>
    <property type="match status" value="1"/>
</dbReference>
<name>A0A239F1Z7_9ACTN</name>
<gene>
    <name evidence="8" type="ORF">SAMN06265355_11925</name>
</gene>
<dbReference type="InterPro" id="IPR049900">
    <property type="entry name" value="PKS_mFAS_DH"/>
</dbReference>
<evidence type="ECO:0000259" key="7">
    <source>
        <dbReference type="PROSITE" id="PS52019"/>
    </source>
</evidence>
<dbReference type="RefSeq" id="WP_179279147.1">
    <property type="nucleotide sequence ID" value="NZ_FZNP01000019.1"/>
</dbReference>
<dbReference type="Pfam" id="PF21089">
    <property type="entry name" value="PKS_DH_N"/>
    <property type="match status" value="1"/>
</dbReference>
<evidence type="ECO:0000256" key="1">
    <source>
        <dbReference type="ARBA" id="ARBA00022450"/>
    </source>
</evidence>